<reference evidence="3" key="1">
    <citation type="journal article" date="2021" name="PeerJ">
        <title>Extensive microbial diversity within the chicken gut microbiome revealed by metagenomics and culture.</title>
        <authorList>
            <person name="Gilroy R."/>
            <person name="Ravi A."/>
            <person name="Getino M."/>
            <person name="Pursley I."/>
            <person name="Horton D.L."/>
            <person name="Alikhan N.F."/>
            <person name="Baker D."/>
            <person name="Gharbi K."/>
            <person name="Hall N."/>
            <person name="Watson M."/>
            <person name="Adriaenssens E.M."/>
            <person name="Foster-Nyarko E."/>
            <person name="Jarju S."/>
            <person name="Secka A."/>
            <person name="Antonio M."/>
            <person name="Oren A."/>
            <person name="Chaudhuri R.R."/>
            <person name="La Ragione R."/>
            <person name="Hildebrand F."/>
            <person name="Pallen M.J."/>
        </authorList>
    </citation>
    <scope>NUCLEOTIDE SEQUENCE</scope>
    <source>
        <strain evidence="3">ChiHjej12B11-24981</strain>
    </source>
</reference>
<evidence type="ECO:0000313" key="4">
    <source>
        <dbReference type="Proteomes" id="UP000824023"/>
    </source>
</evidence>
<name>A0A9D2A5W1_9BACE</name>
<gene>
    <name evidence="3" type="ORF">H9819_09725</name>
</gene>
<keyword evidence="2" id="KW-0732">Signal</keyword>
<proteinExistence type="predicted"/>
<sequence>MKRMILQSVCALALVAFCATGASAQGFLKKLKKAAETVTSVMGTDEQAADTTAASAADSISPKELVATMPMYRVVEVVKTDENGDTLRNEDQTVQKYYLLLDQNDKVCDASTARKHLKSAMKSGAAILAKVGVGAAAGALAAKGSGGSKKKAWLSAGIGAAVGLAAASGDIKELKQQLKLRKECLRVIAKYQKDFTDEGLPVDAAADLSAYQDCETMTLPAAQVQQELLASQAEGGSMEDFSDEELEKLLSEENA</sequence>
<reference evidence="3" key="2">
    <citation type="submission" date="2021-04" db="EMBL/GenBank/DDBJ databases">
        <authorList>
            <person name="Gilroy R."/>
        </authorList>
    </citation>
    <scope>NUCLEOTIDE SEQUENCE</scope>
    <source>
        <strain evidence="3">ChiHjej12B11-24981</strain>
    </source>
</reference>
<feature type="chain" id="PRO_5039263662" description="Glycine zipper family protein" evidence="2">
    <location>
        <begin position="25"/>
        <end position="255"/>
    </location>
</feature>
<dbReference type="EMBL" id="DXCK01000128">
    <property type="protein sequence ID" value="HIZ02508.1"/>
    <property type="molecule type" value="Genomic_DNA"/>
</dbReference>
<feature type="signal peptide" evidence="2">
    <location>
        <begin position="1"/>
        <end position="24"/>
    </location>
</feature>
<evidence type="ECO:0000256" key="2">
    <source>
        <dbReference type="SAM" id="SignalP"/>
    </source>
</evidence>
<accession>A0A9D2A5W1</accession>
<evidence type="ECO:0000313" key="3">
    <source>
        <dbReference type="EMBL" id="HIZ02508.1"/>
    </source>
</evidence>
<organism evidence="3 4">
    <name type="scientific">Candidatus Bacteroides merdipullorum</name>
    <dbReference type="NCBI Taxonomy" id="2838474"/>
    <lineage>
        <taxon>Bacteria</taxon>
        <taxon>Pseudomonadati</taxon>
        <taxon>Bacteroidota</taxon>
        <taxon>Bacteroidia</taxon>
        <taxon>Bacteroidales</taxon>
        <taxon>Bacteroidaceae</taxon>
        <taxon>Bacteroides</taxon>
    </lineage>
</organism>
<dbReference type="Proteomes" id="UP000824023">
    <property type="component" value="Unassembled WGS sequence"/>
</dbReference>
<comment type="caution">
    <text evidence="3">The sequence shown here is derived from an EMBL/GenBank/DDBJ whole genome shotgun (WGS) entry which is preliminary data.</text>
</comment>
<dbReference type="AlphaFoldDB" id="A0A9D2A5W1"/>
<evidence type="ECO:0000256" key="1">
    <source>
        <dbReference type="SAM" id="MobiDB-lite"/>
    </source>
</evidence>
<evidence type="ECO:0008006" key="5">
    <source>
        <dbReference type="Google" id="ProtNLM"/>
    </source>
</evidence>
<protein>
    <recommendedName>
        <fullName evidence="5">Glycine zipper family protein</fullName>
    </recommendedName>
</protein>
<feature type="region of interest" description="Disordered" evidence="1">
    <location>
        <begin position="233"/>
        <end position="255"/>
    </location>
</feature>